<dbReference type="AlphaFoldDB" id="A0AAD8VKK7"/>
<dbReference type="EMBL" id="JAUUTY010000007">
    <property type="protein sequence ID" value="KAK1607923.1"/>
    <property type="molecule type" value="Genomic_DNA"/>
</dbReference>
<keyword evidence="4" id="KW-1185">Reference proteome</keyword>
<feature type="domain" description="Reverse transcriptase Ty1/copia-type" evidence="2">
    <location>
        <begin position="559"/>
        <end position="734"/>
    </location>
</feature>
<dbReference type="PANTHER" id="PTHR47481:SF31">
    <property type="entry name" value="OS01G0873500 PROTEIN"/>
    <property type="match status" value="1"/>
</dbReference>
<evidence type="ECO:0000313" key="4">
    <source>
        <dbReference type="Proteomes" id="UP001231189"/>
    </source>
</evidence>
<evidence type="ECO:0000259" key="2">
    <source>
        <dbReference type="Pfam" id="PF07727"/>
    </source>
</evidence>
<name>A0AAD8VKK7_LOLMU</name>
<feature type="compositionally biased region" description="Low complexity" evidence="1">
    <location>
        <begin position="454"/>
        <end position="486"/>
    </location>
</feature>
<dbReference type="SUPFAM" id="SSF56672">
    <property type="entry name" value="DNA/RNA polymerases"/>
    <property type="match status" value="1"/>
</dbReference>
<sequence>MVHQQPRRDFNFVGHGNFSCSESKQSIAPLIVTAAGPGDAPDIIAAAAAQGLTVASATEQAANLGLTLRAVLGLDEAPMKDVVFTYVRNGPLVEPAQEEDLPRQMTGGEGGLPCICIRWLYGSIASDIADMVMAAGTTSFAVLTAITDLFRDNQQARPGYLGQKFSNITQEDKSVTDYCLEQKAAANALADVIAPVTDNALVWNTIKGLHGHYKDVGNLAPLLTPFPSFLQFRNMLLLQELKPNAKIVIERRSSTPPLPPAALAALHHHRRSPMLGAPASAPTRPIAPLGRYRGNKKQPAAPVFPSAQHPWRGAIHMYPMLGHGSSVYHQAGPGPNAGLLGSQPRLPLHPAHGFMAMPVPSPTTYTYTSYPNYGAPAQPTWDPSALASYFNTMSLQAPSEWVMHTGASAHMSSDAGISTGFPRDALAGLLGLHTGLLGWPTPAYSAPSSPSPGSPTASSGRGPAPAVPTSSSSSSSSSTSSSTSTRPPSPAPAAPIRQMVTRRQAGKIIGPRERLDLNTTTIATPSPFPKSVPGALKDPNWLAAMSDEYGALLANDTLDRYKARWVLSGFSQEHDIDFDETFSQVVKPATIRVILSVALSSNWKIRRLDVKNAFLHGHLDEVVFCHQPTRFVNSSCPDHVCRLNRALYGLKQAPRAWYHRFATFITTFGFTCSKSDTPLFIMHGTFGTAYLLLYVDDIILTASSSTLLERVMTAICSEFTMTDLGDLHHFLGLAV</sequence>
<evidence type="ECO:0000256" key="1">
    <source>
        <dbReference type="SAM" id="MobiDB-lite"/>
    </source>
</evidence>
<dbReference type="Proteomes" id="UP001231189">
    <property type="component" value="Unassembled WGS sequence"/>
</dbReference>
<dbReference type="InterPro" id="IPR013103">
    <property type="entry name" value="RVT_2"/>
</dbReference>
<proteinExistence type="predicted"/>
<evidence type="ECO:0000313" key="3">
    <source>
        <dbReference type="EMBL" id="KAK1607923.1"/>
    </source>
</evidence>
<gene>
    <name evidence="3" type="ORF">QYE76_031596</name>
</gene>
<dbReference type="InterPro" id="IPR043502">
    <property type="entry name" value="DNA/RNA_pol_sf"/>
</dbReference>
<dbReference type="PANTHER" id="PTHR47481">
    <property type="match status" value="1"/>
</dbReference>
<organism evidence="3 4">
    <name type="scientific">Lolium multiflorum</name>
    <name type="common">Italian ryegrass</name>
    <name type="synonym">Lolium perenne subsp. multiflorum</name>
    <dbReference type="NCBI Taxonomy" id="4521"/>
    <lineage>
        <taxon>Eukaryota</taxon>
        <taxon>Viridiplantae</taxon>
        <taxon>Streptophyta</taxon>
        <taxon>Embryophyta</taxon>
        <taxon>Tracheophyta</taxon>
        <taxon>Spermatophyta</taxon>
        <taxon>Magnoliopsida</taxon>
        <taxon>Liliopsida</taxon>
        <taxon>Poales</taxon>
        <taxon>Poaceae</taxon>
        <taxon>BOP clade</taxon>
        <taxon>Pooideae</taxon>
        <taxon>Poodae</taxon>
        <taxon>Poeae</taxon>
        <taxon>Poeae Chloroplast Group 2 (Poeae type)</taxon>
        <taxon>Loliodinae</taxon>
        <taxon>Loliinae</taxon>
        <taxon>Lolium</taxon>
    </lineage>
</organism>
<feature type="region of interest" description="Disordered" evidence="1">
    <location>
        <begin position="443"/>
        <end position="499"/>
    </location>
</feature>
<protein>
    <recommendedName>
        <fullName evidence="2">Reverse transcriptase Ty1/copia-type domain-containing protein</fullName>
    </recommendedName>
</protein>
<accession>A0AAD8VKK7</accession>
<comment type="caution">
    <text evidence="3">The sequence shown here is derived from an EMBL/GenBank/DDBJ whole genome shotgun (WGS) entry which is preliminary data.</text>
</comment>
<reference evidence="3" key="1">
    <citation type="submission" date="2023-07" db="EMBL/GenBank/DDBJ databases">
        <title>A chromosome-level genome assembly of Lolium multiflorum.</title>
        <authorList>
            <person name="Chen Y."/>
            <person name="Copetti D."/>
            <person name="Kolliker R."/>
            <person name="Studer B."/>
        </authorList>
    </citation>
    <scope>NUCLEOTIDE SEQUENCE</scope>
    <source>
        <strain evidence="3">02402/16</strain>
        <tissue evidence="3">Leaf</tissue>
    </source>
</reference>
<dbReference type="Pfam" id="PF07727">
    <property type="entry name" value="RVT_2"/>
    <property type="match status" value="1"/>
</dbReference>